<reference evidence="1" key="1">
    <citation type="submission" date="2018-11" db="EMBL/GenBank/DDBJ databases">
        <authorList>
            <consortium name="Genoscope - CEA"/>
            <person name="William W."/>
        </authorList>
    </citation>
    <scope>NUCLEOTIDE SEQUENCE</scope>
</reference>
<sequence length="162" mass="17800">MPMFEGYVLSLKGHFNREVGVLRIDLQSTTTSIRELETAVTNELENIKKLITGPGYNDEEPPIGGGSPHRQYSPYRGAEHDAGDAFIPPAKINGTASAPPYSASTASLGVSKSVLNDGCNTRRTQVQLMSIHTVFSQVIRILHLRVRSLQTFILHRPNQQCA</sequence>
<dbReference type="AlphaFoldDB" id="A0A3P6DHJ2"/>
<gene>
    <name evidence="1" type="ORF">BOLC2T11150H</name>
</gene>
<proteinExistence type="predicted"/>
<dbReference type="EMBL" id="LR031874">
    <property type="protein sequence ID" value="VDD25828.1"/>
    <property type="molecule type" value="Genomic_DNA"/>
</dbReference>
<protein>
    <submittedName>
        <fullName evidence="1">Uncharacterized protein</fullName>
    </submittedName>
</protein>
<organism evidence="1">
    <name type="scientific">Brassica oleracea</name>
    <name type="common">Wild cabbage</name>
    <dbReference type="NCBI Taxonomy" id="3712"/>
    <lineage>
        <taxon>Eukaryota</taxon>
        <taxon>Viridiplantae</taxon>
        <taxon>Streptophyta</taxon>
        <taxon>Embryophyta</taxon>
        <taxon>Tracheophyta</taxon>
        <taxon>Spermatophyta</taxon>
        <taxon>Magnoliopsida</taxon>
        <taxon>eudicotyledons</taxon>
        <taxon>Gunneridae</taxon>
        <taxon>Pentapetalae</taxon>
        <taxon>rosids</taxon>
        <taxon>malvids</taxon>
        <taxon>Brassicales</taxon>
        <taxon>Brassicaceae</taxon>
        <taxon>Brassiceae</taxon>
        <taxon>Brassica</taxon>
    </lineage>
</organism>
<accession>A0A3P6DHJ2</accession>
<evidence type="ECO:0000313" key="1">
    <source>
        <dbReference type="EMBL" id="VDD25828.1"/>
    </source>
</evidence>
<name>A0A3P6DHJ2_BRAOL</name>